<dbReference type="InParanoid" id="G3AHC3"/>
<evidence type="ECO:0000313" key="3">
    <source>
        <dbReference type="Proteomes" id="UP000000709"/>
    </source>
</evidence>
<feature type="compositionally biased region" description="Basic and acidic residues" evidence="1">
    <location>
        <begin position="37"/>
        <end position="53"/>
    </location>
</feature>
<feature type="compositionally biased region" description="Polar residues" evidence="1">
    <location>
        <begin position="54"/>
        <end position="87"/>
    </location>
</feature>
<dbReference type="RefSeq" id="XP_007373671.1">
    <property type="nucleotide sequence ID" value="XM_007373609.1"/>
</dbReference>
<name>G3AHC3_SPAPN</name>
<dbReference type="Proteomes" id="UP000000709">
    <property type="component" value="Unassembled WGS sequence"/>
</dbReference>
<dbReference type="GeneID" id="18871310"/>
<dbReference type="EMBL" id="GL996500">
    <property type="protein sequence ID" value="EGW34087.1"/>
    <property type="molecule type" value="Genomic_DNA"/>
</dbReference>
<proteinExistence type="predicted"/>
<evidence type="ECO:0000313" key="2">
    <source>
        <dbReference type="EMBL" id="EGW34087.1"/>
    </source>
</evidence>
<keyword evidence="3" id="KW-1185">Reference proteome</keyword>
<evidence type="ECO:0000256" key="1">
    <source>
        <dbReference type="SAM" id="MobiDB-lite"/>
    </source>
</evidence>
<reference evidence="2 3" key="1">
    <citation type="journal article" date="2011" name="Proc. Natl. Acad. Sci. U.S.A.">
        <title>Comparative genomics of xylose-fermenting fungi for enhanced biofuel production.</title>
        <authorList>
            <person name="Wohlbach D.J."/>
            <person name="Kuo A."/>
            <person name="Sato T.K."/>
            <person name="Potts K.M."/>
            <person name="Salamov A.A."/>
            <person name="LaButti K.M."/>
            <person name="Sun H."/>
            <person name="Clum A."/>
            <person name="Pangilinan J.L."/>
            <person name="Lindquist E.A."/>
            <person name="Lucas S."/>
            <person name="Lapidus A."/>
            <person name="Jin M."/>
            <person name="Gunawan C."/>
            <person name="Balan V."/>
            <person name="Dale B.E."/>
            <person name="Jeffries T.W."/>
            <person name="Zinkel R."/>
            <person name="Barry K.W."/>
            <person name="Grigoriev I.V."/>
            <person name="Gasch A.P."/>
        </authorList>
    </citation>
    <scope>NUCLEOTIDE SEQUENCE [LARGE SCALE GENOMIC DNA]</scope>
    <source>
        <strain evidence="3">NRRL Y-27907 / 11-Y1</strain>
    </source>
</reference>
<feature type="region of interest" description="Disordered" evidence="1">
    <location>
        <begin position="29"/>
        <end position="87"/>
    </location>
</feature>
<sequence length="274" mass="31208">MRRLSKGENKAFVTWNQVIEDTRTRFENGFGKHFGRRTQDSKSKQIEGQENPRKSSTGSDKTTSIDSLGYSNSQPSDSPSLTQPNPTEITVIQHGGTKESDPFGGYFEITTKWSQLCQQFQTTNLTEEDVIFVIQQARNNSFFRKASNSGSNIDISGIERIIKFNKRAFPGRQNTITYRKLSNTRIKFLETLLNNCPAHPFEYHEEKYDPEQVGETPSLIIIKCRYSREQIEDIINNGPGSIPIPSILDWAGLISLVDTHIQEFRKDHLGTRSL</sequence>
<organism evidence="3">
    <name type="scientific">Spathaspora passalidarum (strain NRRL Y-27907 / 11-Y1)</name>
    <dbReference type="NCBI Taxonomy" id="619300"/>
    <lineage>
        <taxon>Eukaryota</taxon>
        <taxon>Fungi</taxon>
        <taxon>Dikarya</taxon>
        <taxon>Ascomycota</taxon>
        <taxon>Saccharomycotina</taxon>
        <taxon>Pichiomycetes</taxon>
        <taxon>Debaryomycetaceae</taxon>
        <taxon>Spathaspora</taxon>
    </lineage>
</organism>
<gene>
    <name evidence="2" type="ORF">SPAPADRAFT_49161</name>
</gene>
<dbReference type="KEGG" id="spaa:SPAPADRAFT_49161"/>
<accession>G3AHC3</accession>
<dbReference type="AlphaFoldDB" id="G3AHC3"/>
<dbReference type="HOGENOM" id="CLU_1016225_0_0_1"/>
<protein>
    <submittedName>
        <fullName evidence="2">Uncharacterized protein</fullName>
    </submittedName>
</protein>